<organism evidence="5 6">
    <name type="scientific">Microvirga terricola</name>
    <dbReference type="NCBI Taxonomy" id="2719797"/>
    <lineage>
        <taxon>Bacteria</taxon>
        <taxon>Pseudomonadati</taxon>
        <taxon>Pseudomonadota</taxon>
        <taxon>Alphaproteobacteria</taxon>
        <taxon>Hyphomicrobiales</taxon>
        <taxon>Methylobacteriaceae</taxon>
        <taxon>Microvirga</taxon>
    </lineage>
</organism>
<dbReference type="InterPro" id="IPR036388">
    <property type="entry name" value="WH-like_DNA-bd_sf"/>
</dbReference>
<dbReference type="InterPro" id="IPR036390">
    <property type="entry name" value="WH_DNA-bd_sf"/>
</dbReference>
<dbReference type="Gene3D" id="1.10.10.10">
    <property type="entry name" value="Winged helix-like DNA-binding domain superfamily/Winged helix DNA-binding domain"/>
    <property type="match status" value="1"/>
</dbReference>
<proteinExistence type="predicted"/>
<keyword evidence="2" id="KW-0238">DNA-binding</keyword>
<evidence type="ECO:0000313" key="6">
    <source>
        <dbReference type="Proteomes" id="UP000707352"/>
    </source>
</evidence>
<feature type="domain" description="HTH marR-type" evidence="4">
    <location>
        <begin position="1"/>
        <end position="138"/>
    </location>
</feature>
<protein>
    <submittedName>
        <fullName evidence="5">MarR family transcriptional regulator</fullName>
    </submittedName>
</protein>
<dbReference type="PANTHER" id="PTHR42756">
    <property type="entry name" value="TRANSCRIPTIONAL REGULATOR, MARR"/>
    <property type="match status" value="1"/>
</dbReference>
<dbReference type="PROSITE" id="PS50995">
    <property type="entry name" value="HTH_MARR_2"/>
    <property type="match status" value="1"/>
</dbReference>
<name>A0ABX0V7G7_9HYPH</name>
<reference evidence="5 6" key="1">
    <citation type="submission" date="2020-03" db="EMBL/GenBank/DDBJ databases">
        <title>The genome sequence of Microvirga sp. c23x22.</title>
        <authorList>
            <person name="Zhang X."/>
        </authorList>
    </citation>
    <scope>NUCLEOTIDE SEQUENCE [LARGE SCALE GENOMIC DNA]</scope>
    <source>
        <strain evidence="6">c23x22</strain>
    </source>
</reference>
<dbReference type="SMART" id="SM00347">
    <property type="entry name" value="HTH_MARR"/>
    <property type="match status" value="1"/>
</dbReference>
<dbReference type="PROSITE" id="PS01117">
    <property type="entry name" value="HTH_MARR_1"/>
    <property type="match status" value="1"/>
</dbReference>
<evidence type="ECO:0000259" key="4">
    <source>
        <dbReference type="PROSITE" id="PS50995"/>
    </source>
</evidence>
<evidence type="ECO:0000256" key="1">
    <source>
        <dbReference type="ARBA" id="ARBA00023015"/>
    </source>
</evidence>
<dbReference type="InterPro" id="IPR000835">
    <property type="entry name" value="HTH_MarR-typ"/>
</dbReference>
<gene>
    <name evidence="5" type="ORF">HB375_04065</name>
</gene>
<sequence>MSFDKDQSTGFAVNHMARLFASALGERIQPLGLTTGQFPILLELWREDGLTQKDLVARLDLEQATVANTLTRMERDGLILRKPNPEDGRSQRIHLTRTARALEAPATKAAQIVNDIALKSLTSDKRAMFLDLIGQVIGALQADLRR</sequence>
<keyword evidence="3" id="KW-0804">Transcription</keyword>
<dbReference type="Proteomes" id="UP000707352">
    <property type="component" value="Unassembled WGS sequence"/>
</dbReference>
<dbReference type="InterPro" id="IPR023187">
    <property type="entry name" value="Tscrpt_reg_MarR-type_CS"/>
</dbReference>
<comment type="caution">
    <text evidence="5">The sequence shown here is derived from an EMBL/GenBank/DDBJ whole genome shotgun (WGS) entry which is preliminary data.</text>
</comment>
<evidence type="ECO:0000256" key="3">
    <source>
        <dbReference type="ARBA" id="ARBA00023163"/>
    </source>
</evidence>
<dbReference type="Pfam" id="PF01047">
    <property type="entry name" value="MarR"/>
    <property type="match status" value="1"/>
</dbReference>
<evidence type="ECO:0000313" key="5">
    <source>
        <dbReference type="EMBL" id="NIX75790.1"/>
    </source>
</evidence>
<dbReference type="SUPFAM" id="SSF46785">
    <property type="entry name" value="Winged helix' DNA-binding domain"/>
    <property type="match status" value="1"/>
</dbReference>
<dbReference type="EMBL" id="JAATJS010000001">
    <property type="protein sequence ID" value="NIX75790.1"/>
    <property type="molecule type" value="Genomic_DNA"/>
</dbReference>
<keyword evidence="6" id="KW-1185">Reference proteome</keyword>
<dbReference type="RefSeq" id="WP_167671640.1">
    <property type="nucleotide sequence ID" value="NZ_JAATJS010000001.1"/>
</dbReference>
<accession>A0ABX0V7G7</accession>
<evidence type="ECO:0000256" key="2">
    <source>
        <dbReference type="ARBA" id="ARBA00023125"/>
    </source>
</evidence>
<dbReference type="PANTHER" id="PTHR42756:SF1">
    <property type="entry name" value="TRANSCRIPTIONAL REPRESSOR OF EMRAB OPERON"/>
    <property type="match status" value="1"/>
</dbReference>
<dbReference type="PRINTS" id="PR00598">
    <property type="entry name" value="HTHMARR"/>
</dbReference>
<keyword evidence="1" id="KW-0805">Transcription regulation</keyword>